<dbReference type="Proteomes" id="UP000694402">
    <property type="component" value="Unassembled WGS sequence"/>
</dbReference>
<dbReference type="Pfam" id="PF12937">
    <property type="entry name" value="F-box-like"/>
    <property type="match status" value="1"/>
</dbReference>
<dbReference type="GeneTree" id="ENSGT00940000169167"/>
<dbReference type="Ensembl" id="ENSOTST00005041237.2">
    <property type="protein sequence ID" value="ENSOTSP00005037912.2"/>
    <property type="gene ID" value="ENSOTSG00005017893.2"/>
</dbReference>
<dbReference type="KEGG" id="otw:112236874"/>
<evidence type="ECO:0000259" key="1">
    <source>
        <dbReference type="PROSITE" id="PS50181"/>
    </source>
</evidence>
<dbReference type="PROSITE" id="PS50181">
    <property type="entry name" value="FBOX"/>
    <property type="match status" value="1"/>
</dbReference>
<proteinExistence type="predicted"/>
<reference evidence="2" key="2">
    <citation type="submission" date="2025-09" db="UniProtKB">
        <authorList>
            <consortium name="Ensembl"/>
        </authorList>
    </citation>
    <scope>IDENTIFICATION</scope>
</reference>
<reference evidence="2" key="1">
    <citation type="submission" date="2025-08" db="UniProtKB">
        <authorList>
            <consortium name="Ensembl"/>
        </authorList>
    </citation>
    <scope>IDENTIFICATION</scope>
</reference>
<dbReference type="AlphaFoldDB" id="A0A8C8FSN7"/>
<protein>
    <recommendedName>
        <fullName evidence="1">F-box domain-containing protein</fullName>
    </recommendedName>
</protein>
<dbReference type="RefSeq" id="XP_042152680.1">
    <property type="nucleotide sequence ID" value="XM_042296746.1"/>
</dbReference>
<accession>A0A8C8FSN7</accession>
<name>A0A8C8FSN7_ONCTS</name>
<dbReference type="CDD" id="cd22106">
    <property type="entry name" value="F-box_FBXO36"/>
    <property type="match status" value="1"/>
</dbReference>
<dbReference type="InterPro" id="IPR001810">
    <property type="entry name" value="F-box_dom"/>
</dbReference>
<evidence type="ECO:0000313" key="2">
    <source>
        <dbReference type="Ensembl" id="ENSOTSP00005037912.2"/>
    </source>
</evidence>
<organism evidence="2 3">
    <name type="scientific">Oncorhynchus tshawytscha</name>
    <name type="common">Chinook salmon</name>
    <name type="synonym">Salmo tshawytscha</name>
    <dbReference type="NCBI Taxonomy" id="74940"/>
    <lineage>
        <taxon>Eukaryota</taxon>
        <taxon>Metazoa</taxon>
        <taxon>Chordata</taxon>
        <taxon>Craniata</taxon>
        <taxon>Vertebrata</taxon>
        <taxon>Euteleostomi</taxon>
        <taxon>Actinopterygii</taxon>
        <taxon>Neopterygii</taxon>
        <taxon>Teleostei</taxon>
        <taxon>Protacanthopterygii</taxon>
        <taxon>Salmoniformes</taxon>
        <taxon>Salmonidae</taxon>
        <taxon>Salmoninae</taxon>
        <taxon>Oncorhynchus</taxon>
    </lineage>
</organism>
<feature type="domain" description="F-box" evidence="1">
    <location>
        <begin position="111"/>
        <end position="157"/>
    </location>
</feature>
<gene>
    <name evidence="2" type="primary">LOC112236874</name>
</gene>
<sequence length="209" mass="24245">MHTKYHMKVSEAVCVSSIEIMSSLLSECLYEISQQAAPPCKDYHQLTVTQTQVVFKVWSVSCPLRHEKPQPAENKKSHTDFLQDSHAQGHIGRVFGPHTLDYVVNLCWHRYDYLVRLPDWLLLNILSFLEWADIKNISQTCKRLQQLCCSEGFWAQGTAGARYGKSEVTMEGVSPTLQRRLVVFHRRQVLSRLAQQQQHNKRKNSVWHL</sequence>
<dbReference type="GeneID" id="112236874"/>
<keyword evidence="3" id="KW-1185">Reference proteome</keyword>
<evidence type="ECO:0000313" key="3">
    <source>
        <dbReference type="Proteomes" id="UP000694402"/>
    </source>
</evidence>